<dbReference type="InterPro" id="IPR001647">
    <property type="entry name" value="HTH_TetR"/>
</dbReference>
<dbReference type="NCBIfam" id="NF008402">
    <property type="entry name" value="PRK11202.1"/>
    <property type="match status" value="1"/>
</dbReference>
<keyword evidence="1 2" id="KW-0238">DNA-binding</keyword>
<evidence type="ECO:0000256" key="2">
    <source>
        <dbReference type="PROSITE-ProRule" id="PRU00335"/>
    </source>
</evidence>
<accession>A0A3N2RBS0</accession>
<feature type="domain" description="HTH tetR-type" evidence="3">
    <location>
        <begin position="54"/>
        <end position="115"/>
    </location>
</feature>
<evidence type="ECO:0000313" key="5">
    <source>
        <dbReference type="Proteomes" id="UP000275910"/>
    </source>
</evidence>
<dbReference type="EMBL" id="RCTY01000055">
    <property type="protein sequence ID" value="ROU04867.1"/>
    <property type="molecule type" value="Genomic_DNA"/>
</dbReference>
<proteinExistence type="predicted"/>
<dbReference type="InterPro" id="IPR009057">
    <property type="entry name" value="Homeodomain-like_sf"/>
</dbReference>
<dbReference type="Gene3D" id="1.10.10.60">
    <property type="entry name" value="Homeodomain-like"/>
    <property type="match status" value="1"/>
</dbReference>
<sequence>MGALYRYPHRCVHNRILIQQREYHVRCPSTRRRPVTPRLSTDIDVDSHPGRKATIAREDIIYAALKLVGPHRSVSSLSLREVAREAGIAPNSFYRQFRDTDELAVALIDLAGQSLRKIVGEARHRLATRRSIVRSSIEAFMEQLRADDRLLHVLLREGTVGSDAFKRAVDRELSFFEEELRVDLIRLAALDQVELYEPALVARSITRLVFAMGATAMDMPREKDPELIEQMSAMVRMILAGSRAMAERSKAARGRAYRNRSR</sequence>
<dbReference type="SUPFAM" id="SSF46689">
    <property type="entry name" value="Homeodomain-like"/>
    <property type="match status" value="1"/>
</dbReference>
<dbReference type="Gene3D" id="1.10.357.10">
    <property type="entry name" value="Tetracycline Repressor, domain 2"/>
    <property type="match status" value="1"/>
</dbReference>
<feature type="DNA-binding region" description="H-T-H motif" evidence="2">
    <location>
        <begin position="78"/>
        <end position="97"/>
    </location>
</feature>
<gene>
    <name evidence="4" type="primary">fabR</name>
    <name evidence="4" type="ORF">D9T17_22385</name>
</gene>
<dbReference type="PANTHER" id="PTHR47752">
    <property type="entry name" value="HTH-TYPE TRANSCRIPTIONAL REPRESSOR FABR"/>
    <property type="match status" value="1"/>
</dbReference>
<dbReference type="Proteomes" id="UP000275910">
    <property type="component" value="Unassembled WGS sequence"/>
</dbReference>
<dbReference type="Pfam" id="PF00440">
    <property type="entry name" value="TetR_N"/>
    <property type="match status" value="1"/>
</dbReference>
<organism evidence="4 5">
    <name type="scientific">Lysobacter enzymogenes</name>
    <dbReference type="NCBI Taxonomy" id="69"/>
    <lineage>
        <taxon>Bacteria</taxon>
        <taxon>Pseudomonadati</taxon>
        <taxon>Pseudomonadota</taxon>
        <taxon>Gammaproteobacteria</taxon>
        <taxon>Lysobacterales</taxon>
        <taxon>Lysobacteraceae</taxon>
        <taxon>Lysobacter</taxon>
    </lineage>
</organism>
<dbReference type="AlphaFoldDB" id="A0A3N2RBS0"/>
<comment type="caution">
    <text evidence="4">The sequence shown here is derived from an EMBL/GenBank/DDBJ whole genome shotgun (WGS) entry which is preliminary data.</text>
</comment>
<evidence type="ECO:0000313" key="4">
    <source>
        <dbReference type="EMBL" id="ROU04867.1"/>
    </source>
</evidence>
<reference evidence="4 5" key="1">
    <citation type="submission" date="2018-10" db="EMBL/GenBank/DDBJ databases">
        <title>The genome of Lysobacter enzymogenes OH11.</title>
        <authorList>
            <person name="Liu F."/>
            <person name="Zhao Y."/>
            <person name="Qian G."/>
            <person name="Chen Y."/>
            <person name="Xu H."/>
        </authorList>
    </citation>
    <scope>NUCLEOTIDE SEQUENCE [LARGE SCALE GENOMIC DNA]</scope>
    <source>
        <strain evidence="4 5">OH11</strain>
    </source>
</reference>
<dbReference type="InterPro" id="IPR050692">
    <property type="entry name" value="HTH_transcr_repressor_FabR"/>
</dbReference>
<evidence type="ECO:0000259" key="3">
    <source>
        <dbReference type="PROSITE" id="PS50977"/>
    </source>
</evidence>
<dbReference type="GO" id="GO:0003677">
    <property type="term" value="F:DNA binding"/>
    <property type="evidence" value="ECO:0007669"/>
    <property type="project" value="UniProtKB-UniRule"/>
</dbReference>
<dbReference type="PROSITE" id="PS50977">
    <property type="entry name" value="HTH_TETR_2"/>
    <property type="match status" value="1"/>
</dbReference>
<evidence type="ECO:0000256" key="1">
    <source>
        <dbReference type="ARBA" id="ARBA00023125"/>
    </source>
</evidence>
<name>A0A3N2RBS0_LYSEN</name>
<protein>
    <submittedName>
        <fullName evidence="4">HTH-type transcriptional repressor FabR</fullName>
    </submittedName>
</protein>
<dbReference type="PANTHER" id="PTHR47752:SF1">
    <property type="entry name" value="HTH-TYPE TRANSCRIPTIONAL REPRESSOR FABR"/>
    <property type="match status" value="1"/>
</dbReference>